<feature type="binding site" evidence="6">
    <location>
        <position position="140"/>
    </location>
    <ligand>
        <name>ATP</name>
        <dbReference type="ChEBI" id="CHEBI:30616"/>
    </ligand>
</feature>
<reference evidence="8 9" key="1">
    <citation type="journal article" name="Sci. Rep.">
        <title>Genome-scale phylogenetic analyses confirm Olpidium as the closest living zoosporic fungus to the non-flagellated, terrestrial fungi.</title>
        <authorList>
            <person name="Chang Y."/>
            <person name="Rochon D."/>
            <person name="Sekimoto S."/>
            <person name="Wang Y."/>
            <person name="Chovatia M."/>
            <person name="Sandor L."/>
            <person name="Salamov A."/>
            <person name="Grigoriev I.V."/>
            <person name="Stajich J.E."/>
            <person name="Spatafora J.W."/>
        </authorList>
    </citation>
    <scope>NUCLEOTIDE SEQUENCE [LARGE SCALE GENOMIC DNA]</scope>
    <source>
        <strain evidence="8">S191</strain>
    </source>
</reference>
<dbReference type="GO" id="GO:0005524">
    <property type="term" value="F:ATP binding"/>
    <property type="evidence" value="ECO:0007669"/>
    <property type="project" value="UniProtKB-KW"/>
</dbReference>
<comment type="caution">
    <text evidence="8">The sequence shown here is derived from an EMBL/GenBank/DDBJ whole genome shotgun (WGS) entry which is preliminary data.</text>
</comment>
<keyword evidence="3 6" id="KW-0547">Nucleotide-binding</keyword>
<evidence type="ECO:0000313" key="9">
    <source>
        <dbReference type="Proteomes" id="UP000673691"/>
    </source>
</evidence>
<accession>A0A8H8DKF4</accession>
<name>A0A8H8DKF4_9FUNG</name>
<gene>
    <name evidence="8" type="ORF">BJ554DRAFT_6141</name>
</gene>
<feature type="binding site" evidence="6">
    <location>
        <begin position="192"/>
        <end position="194"/>
    </location>
    <ligand>
        <name>ATP</name>
        <dbReference type="ChEBI" id="CHEBI:30616"/>
    </ligand>
</feature>
<protein>
    <recommendedName>
        <fullName evidence="7">Protein kinase domain-containing protein</fullName>
    </recommendedName>
</protein>
<dbReference type="EMBL" id="JAEFCI010003360">
    <property type="protein sequence ID" value="KAG5461633.1"/>
    <property type="molecule type" value="Genomic_DNA"/>
</dbReference>
<dbReference type="Gene3D" id="3.30.200.20">
    <property type="entry name" value="Phosphorylase Kinase, domain 1"/>
    <property type="match status" value="1"/>
</dbReference>
<dbReference type="Proteomes" id="UP000673691">
    <property type="component" value="Unassembled WGS sequence"/>
</dbReference>
<proteinExistence type="predicted"/>
<dbReference type="Pfam" id="PF00069">
    <property type="entry name" value="Pkinase"/>
    <property type="match status" value="1"/>
</dbReference>
<keyword evidence="1" id="KW-0723">Serine/threonine-protein kinase</keyword>
<dbReference type="AlphaFoldDB" id="A0A8H8DKF4"/>
<evidence type="ECO:0000313" key="8">
    <source>
        <dbReference type="EMBL" id="KAG5461633.1"/>
    </source>
</evidence>
<evidence type="ECO:0000256" key="6">
    <source>
        <dbReference type="PIRSR" id="PIRSR630616-2"/>
    </source>
</evidence>
<organism evidence="8 9">
    <name type="scientific">Olpidium bornovanus</name>
    <dbReference type="NCBI Taxonomy" id="278681"/>
    <lineage>
        <taxon>Eukaryota</taxon>
        <taxon>Fungi</taxon>
        <taxon>Fungi incertae sedis</taxon>
        <taxon>Olpidiomycota</taxon>
        <taxon>Olpidiomycotina</taxon>
        <taxon>Olpidiomycetes</taxon>
        <taxon>Olpidiales</taxon>
        <taxon>Olpidiaceae</taxon>
        <taxon>Olpidium</taxon>
    </lineage>
</organism>
<feature type="domain" description="Protein kinase" evidence="7">
    <location>
        <begin position="91"/>
        <end position="277"/>
    </location>
</feature>
<evidence type="ECO:0000256" key="2">
    <source>
        <dbReference type="ARBA" id="ARBA00022679"/>
    </source>
</evidence>
<evidence type="ECO:0000259" key="7">
    <source>
        <dbReference type="PROSITE" id="PS50011"/>
    </source>
</evidence>
<sequence>MQSIHCRVAWRVVGWQQPETNERFTLASVQPKTGVVVWPQNGGKFAIPADDPRFVRASGSRQPRRRHADRCPSAESALTESVCVLLRLRRLFVFAGHGAGAFARSRRSARLPLPLTLRFPDRKRVKLAVDPTSQRSVAVKIIQRRASKDSRSAIDRKQLDKEIIIHSALRHENIIRLLGSDTDETYLYIVLEYAAGGELFDKIGQRTTAIRALCPSSRAHGSDKDSRERVCQAPDVGIEEDLAHFYFTQLVAGVVRTASFVVVTEERLGRKPPSHTA</sequence>
<keyword evidence="5 6" id="KW-0067">ATP-binding</keyword>
<dbReference type="InterPro" id="IPR000719">
    <property type="entry name" value="Prot_kinase_dom"/>
</dbReference>
<evidence type="ECO:0000256" key="5">
    <source>
        <dbReference type="ARBA" id="ARBA00022840"/>
    </source>
</evidence>
<dbReference type="PANTHER" id="PTHR24350">
    <property type="entry name" value="SERINE/THREONINE-PROTEIN KINASE IAL-RELATED"/>
    <property type="match status" value="1"/>
</dbReference>
<dbReference type="OrthoDB" id="539158at2759"/>
<keyword evidence="2" id="KW-0808">Transferase</keyword>
<evidence type="ECO:0000256" key="3">
    <source>
        <dbReference type="ARBA" id="ARBA00022741"/>
    </source>
</evidence>
<dbReference type="PROSITE" id="PS50011">
    <property type="entry name" value="PROTEIN_KINASE_DOM"/>
    <property type="match status" value="1"/>
</dbReference>
<dbReference type="InterPro" id="IPR011009">
    <property type="entry name" value="Kinase-like_dom_sf"/>
</dbReference>
<dbReference type="GO" id="GO:0004674">
    <property type="term" value="F:protein serine/threonine kinase activity"/>
    <property type="evidence" value="ECO:0007669"/>
    <property type="project" value="UniProtKB-KW"/>
</dbReference>
<keyword evidence="4" id="KW-0418">Kinase</keyword>
<evidence type="ECO:0000256" key="1">
    <source>
        <dbReference type="ARBA" id="ARBA00022527"/>
    </source>
</evidence>
<dbReference type="InterPro" id="IPR030616">
    <property type="entry name" value="Aur-like"/>
</dbReference>
<keyword evidence="9" id="KW-1185">Reference proteome</keyword>
<dbReference type="SUPFAM" id="SSF56112">
    <property type="entry name" value="Protein kinase-like (PK-like)"/>
    <property type="match status" value="1"/>
</dbReference>
<evidence type="ECO:0000256" key="4">
    <source>
        <dbReference type="ARBA" id="ARBA00022777"/>
    </source>
</evidence>